<dbReference type="EMBL" id="SNYN01000011">
    <property type="protein sequence ID" value="TDQ51413.1"/>
    <property type="molecule type" value="Genomic_DNA"/>
</dbReference>
<evidence type="ECO:0000313" key="8">
    <source>
        <dbReference type="EMBL" id="TDQ51413.1"/>
    </source>
</evidence>
<dbReference type="InterPro" id="IPR031356">
    <property type="entry name" value="Stealth_CR4"/>
</dbReference>
<evidence type="ECO:0000256" key="1">
    <source>
        <dbReference type="ARBA" id="ARBA00007583"/>
    </source>
</evidence>
<name>A0A4R6UZG6_9ACTN</name>
<feature type="domain" description="Stealth protein CR4 conserved region 4" evidence="7">
    <location>
        <begin position="535"/>
        <end position="584"/>
    </location>
</feature>
<dbReference type="PANTHER" id="PTHR24045">
    <property type="match status" value="1"/>
</dbReference>
<protein>
    <submittedName>
        <fullName evidence="8">Stealth-like protein</fullName>
    </submittedName>
</protein>
<dbReference type="InterPro" id="IPR031357">
    <property type="entry name" value="Stealth_CR3"/>
</dbReference>
<dbReference type="RefSeq" id="WP_133742086.1">
    <property type="nucleotide sequence ID" value="NZ_SNYN01000011.1"/>
</dbReference>
<keyword evidence="3" id="KW-0270">Exopolysaccharide synthesis</keyword>
<reference evidence="8 9" key="1">
    <citation type="submission" date="2019-03" db="EMBL/GenBank/DDBJ databases">
        <title>Genomic Encyclopedia of Type Strains, Phase IV (KMG-IV): sequencing the most valuable type-strain genomes for metagenomic binning, comparative biology and taxonomic classification.</title>
        <authorList>
            <person name="Goeker M."/>
        </authorList>
    </citation>
    <scope>NUCLEOTIDE SEQUENCE [LARGE SCALE GENOMIC DNA]</scope>
    <source>
        <strain evidence="8 9">DSM 46770</strain>
    </source>
</reference>
<evidence type="ECO:0000259" key="4">
    <source>
        <dbReference type="Pfam" id="PF11380"/>
    </source>
</evidence>
<dbReference type="Pfam" id="PF17103">
    <property type="entry name" value="Stealth_CR4"/>
    <property type="match status" value="1"/>
</dbReference>
<feature type="domain" description="Stealth protein CR1 conserved region 1" evidence="5">
    <location>
        <begin position="270"/>
        <end position="295"/>
    </location>
</feature>
<sequence length="586" mass="65593">MGVSRRARRALERLLPPARRAALAEERRLAAEAAAERKRLERVAARRRELLDSDPATRRIEHRGEEAVGRVVERFTASGAAEHNLSLVVRALEHAGVDHFLVPVRTPVRYALGVHRDDRKRLLDAMRELYGGTALYAARSRAEGVPVTGSLYADGALPKEVRTSGVIRFGELLLGPAGQLLGGLEFGCDVEFWQDGAKVLESPSAPTRLARLRVQVPPDIIADSLVAPRRNPVADVLPAGARKPVTRRVAGMSLPAFEVFERPRIDDVDFPIDVVYTWVDGTDPELARKRESYRPGAARISARETGASRYTSHDELKYSLRSLQTYAEFVRHVYVVTDGQAPSWLDPDAPGLTVVDHTDLFTDPGALPVFNSHAIGTQLHHIDGLSERYLYFNDDVFVGRPIQPQAFFHGNGIARIPFSPYQYGVGEPHPEEAAPNSAGKNVRELLLDSHGRFITHKFKHTPHPQLRSVMRELEERFAEDVERTSRSRFRATTDIAMAASLHHHYAFLTGRAVAGEFSFCYVDTGLDTAEERLAKLEAERGFDLFCLNDVSMDESARERTAERLHRFLEAYFPYPSSFERRSPDAR</sequence>
<evidence type="ECO:0000256" key="2">
    <source>
        <dbReference type="ARBA" id="ARBA00022679"/>
    </source>
</evidence>
<comment type="similarity">
    <text evidence="1">Belongs to the stealth family.</text>
</comment>
<dbReference type="GO" id="GO:0016772">
    <property type="term" value="F:transferase activity, transferring phosphorus-containing groups"/>
    <property type="evidence" value="ECO:0007669"/>
    <property type="project" value="InterPro"/>
</dbReference>
<keyword evidence="9" id="KW-1185">Reference proteome</keyword>
<keyword evidence="2" id="KW-0808">Transferase</keyword>
<dbReference type="Pfam" id="PF17102">
    <property type="entry name" value="Stealth_CR3"/>
    <property type="match status" value="1"/>
</dbReference>
<feature type="domain" description="Stealth protein CR2 conserved region 2" evidence="4">
    <location>
        <begin position="309"/>
        <end position="414"/>
    </location>
</feature>
<dbReference type="Pfam" id="PF11380">
    <property type="entry name" value="Stealth_CR2"/>
    <property type="match status" value="1"/>
</dbReference>
<dbReference type="InterPro" id="IPR031358">
    <property type="entry name" value="Stealth_CR1"/>
</dbReference>
<dbReference type="OrthoDB" id="570545at2"/>
<organism evidence="8 9">
    <name type="scientific">Actinorugispora endophytica</name>
    <dbReference type="NCBI Taxonomy" id="1605990"/>
    <lineage>
        <taxon>Bacteria</taxon>
        <taxon>Bacillati</taxon>
        <taxon>Actinomycetota</taxon>
        <taxon>Actinomycetes</taxon>
        <taxon>Streptosporangiales</taxon>
        <taxon>Nocardiopsidaceae</taxon>
        <taxon>Actinorugispora</taxon>
    </lineage>
</organism>
<comment type="caution">
    <text evidence="8">The sequence shown here is derived from an EMBL/GenBank/DDBJ whole genome shotgun (WGS) entry which is preliminary data.</text>
</comment>
<gene>
    <name evidence="8" type="ORF">EV190_11117</name>
</gene>
<evidence type="ECO:0000259" key="6">
    <source>
        <dbReference type="Pfam" id="PF17102"/>
    </source>
</evidence>
<dbReference type="Pfam" id="PF17101">
    <property type="entry name" value="Stealth_CR1"/>
    <property type="match status" value="1"/>
</dbReference>
<proteinExistence type="inferred from homology"/>
<feature type="domain" description="Stealth protein CR3 conserved region 3" evidence="6">
    <location>
        <begin position="459"/>
        <end position="506"/>
    </location>
</feature>
<accession>A0A4R6UZG6</accession>
<dbReference type="InterPro" id="IPR047141">
    <property type="entry name" value="Stealth"/>
</dbReference>
<dbReference type="GO" id="GO:0000271">
    <property type="term" value="P:polysaccharide biosynthetic process"/>
    <property type="evidence" value="ECO:0007669"/>
    <property type="project" value="UniProtKB-KW"/>
</dbReference>
<dbReference type="InterPro" id="IPR021520">
    <property type="entry name" value="Stealth_CR2"/>
</dbReference>
<dbReference type="Proteomes" id="UP000295281">
    <property type="component" value="Unassembled WGS sequence"/>
</dbReference>
<evidence type="ECO:0000313" key="9">
    <source>
        <dbReference type="Proteomes" id="UP000295281"/>
    </source>
</evidence>
<dbReference type="AlphaFoldDB" id="A0A4R6UZG6"/>
<evidence type="ECO:0000259" key="5">
    <source>
        <dbReference type="Pfam" id="PF17101"/>
    </source>
</evidence>
<evidence type="ECO:0000259" key="7">
    <source>
        <dbReference type="Pfam" id="PF17103"/>
    </source>
</evidence>
<dbReference type="PANTHER" id="PTHR24045:SF0">
    <property type="entry name" value="N-ACETYLGLUCOSAMINE-1-PHOSPHOTRANSFERASE SUBUNITS ALPHA_BETA"/>
    <property type="match status" value="1"/>
</dbReference>
<evidence type="ECO:0000256" key="3">
    <source>
        <dbReference type="ARBA" id="ARBA00023169"/>
    </source>
</evidence>